<proteinExistence type="predicted"/>
<comment type="caution">
    <text evidence="2">The sequence shown here is derived from an EMBL/GenBank/DDBJ whole genome shotgun (WGS) entry which is preliminary data.</text>
</comment>
<dbReference type="EMBL" id="BTCM01000004">
    <property type="protein sequence ID" value="GMK57897.1"/>
    <property type="molecule type" value="Genomic_DNA"/>
</dbReference>
<feature type="region of interest" description="Disordered" evidence="1">
    <location>
        <begin position="1"/>
        <end position="60"/>
    </location>
</feature>
<reference evidence="2" key="1">
    <citation type="journal article" date="2023" name="BMC Genomics">
        <title>Chromosome-level genome assemblies of Cutaneotrichosporon spp. (Trichosporonales, Basidiomycota) reveal imbalanced evolution between nucleotide sequences and chromosome synteny.</title>
        <authorList>
            <person name="Kobayashi Y."/>
            <person name="Kayamori A."/>
            <person name="Aoki K."/>
            <person name="Shiwa Y."/>
            <person name="Matsutani M."/>
            <person name="Fujita N."/>
            <person name="Sugita T."/>
            <person name="Iwasaki W."/>
            <person name="Tanaka N."/>
            <person name="Takashima M."/>
        </authorList>
    </citation>
    <scope>NUCLEOTIDE SEQUENCE</scope>
    <source>
        <strain evidence="2">HIS016</strain>
    </source>
</reference>
<evidence type="ECO:0000256" key="1">
    <source>
        <dbReference type="SAM" id="MobiDB-lite"/>
    </source>
</evidence>
<sequence>MDDKGEVLDNRPSKFRRQEGPQPDINPTNDMEAVPGPSRGNLPSNLSDNPPRKERLQPDVNVENASLAVPGPSWQNLPSTLYDHLPRYEGLQPDINPANVIQDVPGPSRQSAPPILYGNFPHNEGPQPVVNHTNDMQTFPPDPSGGGPLMGIFAPNDPRLPPNPYRNNNPYAIDDEEEWQSIQSIRIEDPTERLMLLGQLATVDLLMEQSRRAHREANPDVTTPYEAPEAFYLFHNKARRAIGLPSEQYT</sequence>
<reference evidence="2" key="2">
    <citation type="submission" date="2023-06" db="EMBL/GenBank/DDBJ databases">
        <authorList>
            <person name="Kobayashi Y."/>
            <person name="Kayamori A."/>
            <person name="Aoki K."/>
            <person name="Shiwa Y."/>
            <person name="Fujita N."/>
            <person name="Sugita T."/>
            <person name="Iwasaki W."/>
            <person name="Tanaka N."/>
            <person name="Takashima M."/>
        </authorList>
    </citation>
    <scope>NUCLEOTIDE SEQUENCE</scope>
    <source>
        <strain evidence="2">HIS016</strain>
    </source>
</reference>
<organism evidence="2 3">
    <name type="scientific">Cutaneotrichosporon spelunceum</name>
    <dbReference type="NCBI Taxonomy" id="1672016"/>
    <lineage>
        <taxon>Eukaryota</taxon>
        <taxon>Fungi</taxon>
        <taxon>Dikarya</taxon>
        <taxon>Basidiomycota</taxon>
        <taxon>Agaricomycotina</taxon>
        <taxon>Tremellomycetes</taxon>
        <taxon>Trichosporonales</taxon>
        <taxon>Trichosporonaceae</taxon>
        <taxon>Cutaneotrichosporon</taxon>
    </lineage>
</organism>
<gene>
    <name evidence="2" type="ORF">CspeluHIS016_0407310</name>
</gene>
<evidence type="ECO:0000313" key="3">
    <source>
        <dbReference type="Proteomes" id="UP001222932"/>
    </source>
</evidence>
<evidence type="ECO:0000313" key="2">
    <source>
        <dbReference type="EMBL" id="GMK57897.1"/>
    </source>
</evidence>
<protein>
    <submittedName>
        <fullName evidence="2">Uncharacterized protein</fullName>
    </submittedName>
</protein>
<feature type="compositionally biased region" description="Basic and acidic residues" evidence="1">
    <location>
        <begin position="1"/>
        <end position="19"/>
    </location>
</feature>
<dbReference type="Proteomes" id="UP001222932">
    <property type="component" value="Unassembled WGS sequence"/>
</dbReference>
<keyword evidence="3" id="KW-1185">Reference proteome</keyword>
<name>A0AAD3TWV4_9TREE</name>
<accession>A0AAD3TWV4</accession>
<dbReference type="AlphaFoldDB" id="A0AAD3TWV4"/>